<comment type="caution">
    <text evidence="1">The sequence shown here is derived from an EMBL/GenBank/DDBJ whole genome shotgun (WGS) entry which is preliminary data.</text>
</comment>
<reference evidence="1 2" key="1">
    <citation type="submission" date="2020-02" db="EMBL/GenBank/DDBJ databases">
        <title>Draft genome sequence of two Spirosoma agri KCTC 52727 and Spirosoma terrae KCTC 52035.</title>
        <authorList>
            <person name="Rojas J."/>
            <person name="Ambika Manirajan B."/>
            <person name="Suarez C."/>
            <person name="Ratering S."/>
            <person name="Schnell S."/>
        </authorList>
    </citation>
    <scope>NUCLEOTIDE SEQUENCE [LARGE SCALE GENOMIC DNA]</scope>
    <source>
        <strain evidence="1 2">KCTC 52035</strain>
    </source>
</reference>
<evidence type="ECO:0000313" key="1">
    <source>
        <dbReference type="EMBL" id="NDU97069.1"/>
    </source>
</evidence>
<sequence>MRLLIVLAILSFLLAGCDECGPDGEPALDLIIYQANPFTIDTLYTLDSQQPLPSQPYSVTGLNSAQQRILPINLNADKTRYVFQINGRKDTLTVFYTLDFAYRNRRCGYVLTVKEPPDKSPDQQVQITRGKIQNVWYMPNQDGAFLKESRKSGISLSIRL</sequence>
<organism evidence="1 2">
    <name type="scientific">Spirosoma terrae</name>
    <dbReference type="NCBI Taxonomy" id="1968276"/>
    <lineage>
        <taxon>Bacteria</taxon>
        <taxon>Pseudomonadati</taxon>
        <taxon>Bacteroidota</taxon>
        <taxon>Cytophagia</taxon>
        <taxon>Cytophagales</taxon>
        <taxon>Cytophagaceae</taxon>
        <taxon>Spirosoma</taxon>
    </lineage>
</organism>
<dbReference type="PROSITE" id="PS51257">
    <property type="entry name" value="PROKAR_LIPOPROTEIN"/>
    <property type="match status" value="1"/>
</dbReference>
<name>A0A6L9LK89_9BACT</name>
<dbReference type="EMBL" id="JAAFZH010000009">
    <property type="protein sequence ID" value="NDU97069.1"/>
    <property type="molecule type" value="Genomic_DNA"/>
</dbReference>
<dbReference type="AlphaFoldDB" id="A0A6L9LK89"/>
<gene>
    <name evidence="1" type="ORF">GK108_19440</name>
</gene>
<dbReference type="Proteomes" id="UP000474175">
    <property type="component" value="Unassembled WGS sequence"/>
</dbReference>
<evidence type="ECO:0008006" key="3">
    <source>
        <dbReference type="Google" id="ProtNLM"/>
    </source>
</evidence>
<evidence type="ECO:0000313" key="2">
    <source>
        <dbReference type="Proteomes" id="UP000474175"/>
    </source>
</evidence>
<accession>A0A6L9LK89</accession>
<keyword evidence="2" id="KW-1185">Reference proteome</keyword>
<proteinExistence type="predicted"/>
<protein>
    <recommendedName>
        <fullName evidence="3">Lipoprotein</fullName>
    </recommendedName>
</protein>
<dbReference type="RefSeq" id="WP_163952134.1">
    <property type="nucleotide sequence ID" value="NZ_JAAFZH010000009.1"/>
</dbReference>